<dbReference type="PANTHER" id="PTHR30086:SF20">
    <property type="entry name" value="ARGININE EXPORTER PROTEIN ARGO-RELATED"/>
    <property type="match status" value="1"/>
</dbReference>
<feature type="transmembrane region" description="Helical" evidence="6">
    <location>
        <begin position="169"/>
        <end position="193"/>
    </location>
</feature>
<feature type="transmembrane region" description="Helical" evidence="6">
    <location>
        <begin position="37"/>
        <end position="59"/>
    </location>
</feature>
<evidence type="ECO:0000256" key="2">
    <source>
        <dbReference type="ARBA" id="ARBA00022475"/>
    </source>
</evidence>
<accession>F2LVM2</accession>
<dbReference type="eggNOG" id="COG1280">
    <property type="taxonomic scope" value="Bacteria"/>
</dbReference>
<dbReference type="FunCoup" id="F2LVM2">
    <property type="interactions" value="60"/>
</dbReference>
<evidence type="ECO:0000313" key="8">
    <source>
        <dbReference type="Proteomes" id="UP000008139"/>
    </source>
</evidence>
<protein>
    <submittedName>
        <fullName evidence="7">Lysine exporter protein (LYSE/YGGA)</fullName>
    </submittedName>
</protein>
<evidence type="ECO:0000313" key="7">
    <source>
        <dbReference type="EMBL" id="AEA33806.1"/>
    </source>
</evidence>
<keyword evidence="5 6" id="KW-0472">Membrane</keyword>
<dbReference type="GO" id="GO:0005886">
    <property type="term" value="C:plasma membrane"/>
    <property type="evidence" value="ECO:0007669"/>
    <property type="project" value="UniProtKB-SubCell"/>
</dbReference>
<evidence type="ECO:0000256" key="5">
    <source>
        <dbReference type="ARBA" id="ARBA00023136"/>
    </source>
</evidence>
<dbReference type="AlphaFoldDB" id="F2LVM2"/>
<reference evidence="8" key="2">
    <citation type="submission" date="2011-03" db="EMBL/GenBank/DDBJ databases">
        <title>The complete genome of Hippea maritima DSM 10411.</title>
        <authorList>
            <consortium name="US DOE Joint Genome Institute (JGI-PGF)"/>
            <person name="Lucas S."/>
            <person name="Copeland A."/>
            <person name="Lapidus A."/>
            <person name="Bruce D."/>
            <person name="Goodwin L."/>
            <person name="Pitluck S."/>
            <person name="Peters L."/>
            <person name="Kyrpides N."/>
            <person name="Mavromatis K."/>
            <person name="Pagani I."/>
            <person name="Ivanova N."/>
            <person name="Mikhailova N."/>
            <person name="Lu M."/>
            <person name="Detter J.C."/>
            <person name="Tapia R."/>
            <person name="Han C."/>
            <person name="Land M."/>
            <person name="Hauser L."/>
            <person name="Markowitz V."/>
            <person name="Cheng J.-F."/>
            <person name="Hugenholtz P."/>
            <person name="Woyke T."/>
            <person name="Wu D."/>
            <person name="Spring S."/>
            <person name="Schroeder M."/>
            <person name="Brambilla E."/>
            <person name="Klenk H.-P."/>
            <person name="Eisen J.A."/>
        </authorList>
    </citation>
    <scope>NUCLEOTIDE SEQUENCE [LARGE SCALE GENOMIC DNA]</scope>
    <source>
        <strain evidence="8">ATCC 700847 / DSM 10411 / MH2</strain>
    </source>
</reference>
<reference evidence="7 8" key="1">
    <citation type="journal article" date="2011" name="Stand. Genomic Sci.">
        <title>Complete genome sequence of the thermophilic sulfur-reducer Hippea maritima type strain (MH(2)).</title>
        <authorList>
            <person name="Huntemann M."/>
            <person name="Lu M."/>
            <person name="Nolan M."/>
            <person name="Lapidus A."/>
            <person name="Lucas S."/>
            <person name="Hammon N."/>
            <person name="Deshpande S."/>
            <person name="Cheng J.F."/>
            <person name="Tapia R."/>
            <person name="Han C."/>
            <person name="Goodwin L."/>
            <person name="Pitluck S."/>
            <person name="Liolios K."/>
            <person name="Pagani I."/>
            <person name="Ivanova N."/>
            <person name="Ovchinikova G."/>
            <person name="Pati A."/>
            <person name="Chen A."/>
            <person name="Palaniappan K."/>
            <person name="Land M."/>
            <person name="Hauser L."/>
            <person name="Jeffries C.D."/>
            <person name="Detter J.C."/>
            <person name="Brambilla E.M."/>
            <person name="Rohde M."/>
            <person name="Spring S."/>
            <person name="Goker M."/>
            <person name="Woyke T."/>
            <person name="Bristow J."/>
            <person name="Eisen J.A."/>
            <person name="Markowitz V."/>
            <person name="Hugenholtz P."/>
            <person name="Kyrpides N.C."/>
            <person name="Klenk H.P."/>
            <person name="Mavromatis K."/>
        </authorList>
    </citation>
    <scope>NUCLEOTIDE SEQUENCE [LARGE SCALE GENOMIC DNA]</scope>
    <source>
        <strain evidence="8">ATCC 700847 / DSM 10411 / MH2</strain>
    </source>
</reference>
<dbReference type="OrthoDB" id="9804822at2"/>
<dbReference type="InterPro" id="IPR001123">
    <property type="entry name" value="LeuE-type"/>
</dbReference>
<keyword evidence="3 6" id="KW-0812">Transmembrane</keyword>
<dbReference type="Proteomes" id="UP000008139">
    <property type="component" value="Chromosome"/>
</dbReference>
<dbReference type="KEGG" id="hmr:Hipma_0836"/>
<keyword evidence="8" id="KW-1185">Reference proteome</keyword>
<comment type="subcellular location">
    <subcellularLocation>
        <location evidence="1">Cell membrane</location>
        <topology evidence="1">Multi-pass membrane protein</topology>
    </subcellularLocation>
</comment>
<dbReference type="STRING" id="760142.Hipma_0836"/>
<name>F2LVM2_HIPMA</name>
<keyword evidence="4 6" id="KW-1133">Transmembrane helix</keyword>
<dbReference type="PANTHER" id="PTHR30086">
    <property type="entry name" value="ARGININE EXPORTER PROTEIN ARGO"/>
    <property type="match status" value="1"/>
</dbReference>
<feature type="transmembrane region" description="Helical" evidence="6">
    <location>
        <begin position="6"/>
        <end position="25"/>
    </location>
</feature>
<feature type="transmembrane region" description="Helical" evidence="6">
    <location>
        <begin position="104"/>
        <end position="129"/>
    </location>
</feature>
<evidence type="ECO:0000256" key="6">
    <source>
        <dbReference type="SAM" id="Phobius"/>
    </source>
</evidence>
<gene>
    <name evidence="7" type="ordered locus">Hipma_0836</name>
</gene>
<evidence type="ECO:0000256" key="3">
    <source>
        <dbReference type="ARBA" id="ARBA00022692"/>
    </source>
</evidence>
<dbReference type="InParanoid" id="F2LVM2"/>
<proteinExistence type="predicted"/>
<feature type="transmembrane region" description="Helical" evidence="6">
    <location>
        <begin position="135"/>
        <end position="157"/>
    </location>
</feature>
<sequence>MSFIELSVIGFIAALTPGPDILFIVQTTINHSFKEGLKALSGILTGNFIVIAILIIGLSSVGRSAYFQMLISFFGGIYLFYVAHEIFKHRKDEVRVRQPKAKTFYLKGLTVNLSNPKAIIFFSAIIAPFLERGKLISTLMFLFGGIVLAFILTIALTEMLRKNFLNPKVATIINTVSSLIFFFFSVELLHYSYSKLMLIL</sequence>
<dbReference type="EMBL" id="CP002606">
    <property type="protein sequence ID" value="AEA33806.1"/>
    <property type="molecule type" value="Genomic_DNA"/>
</dbReference>
<dbReference type="RefSeq" id="WP_013681847.1">
    <property type="nucleotide sequence ID" value="NC_015318.1"/>
</dbReference>
<feature type="transmembrane region" description="Helical" evidence="6">
    <location>
        <begin position="65"/>
        <end position="83"/>
    </location>
</feature>
<organism evidence="7 8">
    <name type="scientific">Hippea maritima (strain ATCC 700847 / DSM 10411 / MH2)</name>
    <dbReference type="NCBI Taxonomy" id="760142"/>
    <lineage>
        <taxon>Bacteria</taxon>
        <taxon>Pseudomonadati</taxon>
        <taxon>Campylobacterota</taxon>
        <taxon>Desulfurellia</taxon>
        <taxon>Desulfurellales</taxon>
        <taxon>Hippeaceae</taxon>
        <taxon>Hippea</taxon>
    </lineage>
</organism>
<evidence type="ECO:0000256" key="4">
    <source>
        <dbReference type="ARBA" id="ARBA00022989"/>
    </source>
</evidence>
<keyword evidence="2" id="KW-1003">Cell membrane</keyword>
<evidence type="ECO:0000256" key="1">
    <source>
        <dbReference type="ARBA" id="ARBA00004651"/>
    </source>
</evidence>
<dbReference type="Pfam" id="PF01810">
    <property type="entry name" value="LysE"/>
    <property type="match status" value="1"/>
</dbReference>
<dbReference type="HOGENOM" id="CLU_079569_0_1_7"/>
<dbReference type="GO" id="GO:0015171">
    <property type="term" value="F:amino acid transmembrane transporter activity"/>
    <property type="evidence" value="ECO:0007669"/>
    <property type="project" value="TreeGrafter"/>
</dbReference>